<keyword evidence="5" id="KW-1185">Reference proteome</keyword>
<organism evidence="4 5">
    <name type="scientific">Imshaugia aleurites</name>
    <dbReference type="NCBI Taxonomy" id="172621"/>
    <lineage>
        <taxon>Eukaryota</taxon>
        <taxon>Fungi</taxon>
        <taxon>Dikarya</taxon>
        <taxon>Ascomycota</taxon>
        <taxon>Pezizomycotina</taxon>
        <taxon>Lecanoromycetes</taxon>
        <taxon>OSLEUM clade</taxon>
        <taxon>Lecanoromycetidae</taxon>
        <taxon>Lecanorales</taxon>
        <taxon>Lecanorineae</taxon>
        <taxon>Parmeliaceae</taxon>
        <taxon>Imshaugia</taxon>
    </lineage>
</organism>
<dbReference type="GO" id="GO:0005324">
    <property type="term" value="F:long-chain fatty acid transmembrane transporter activity"/>
    <property type="evidence" value="ECO:0007669"/>
    <property type="project" value="TreeGrafter"/>
</dbReference>
<dbReference type="PANTHER" id="PTHR43107:SF6">
    <property type="entry name" value="ACYL-COA SYNTHETASE FAMILY PROTEIN (CEFD1), PUTATIVE (AFU_ORTHOLOGUE AFUA_6G03630)-RELATED"/>
    <property type="match status" value="1"/>
</dbReference>
<comment type="similarity">
    <text evidence="1">Belongs to the ATP-dependent AMP-binding enzyme family.</text>
</comment>
<keyword evidence="2" id="KW-0436">Ligase</keyword>
<dbReference type="EMBL" id="CAJPDT010000023">
    <property type="protein sequence ID" value="CAF9919551.1"/>
    <property type="molecule type" value="Genomic_DNA"/>
</dbReference>
<accession>A0A8H3FEV0</accession>
<dbReference type="AlphaFoldDB" id="A0A8H3FEV0"/>
<name>A0A8H3FEV0_9LECA</name>
<gene>
    <name evidence="4" type="ORF">IMSHALPRED_004654</name>
</gene>
<sequence length="218" mass="24181">MASATTAAVIAGTTAAAAYIDAKLHLSKDIGQLWMLKAAEREATRALNTKRLSPLYFFEESVRNYGDTEAIWSREGTYTWSETHTKACQYAAYFLEQDIRPGELVAFYLQNSPEFIFAWLGLWAIGCAPAMINFNLAGDALVHCLKVSGAEVVVIDEEERLRTRIESETQSIQKLGIHAIVLSGELKSSIAAKSAQRPDDSYREGLEASFPSVLFYTR</sequence>
<dbReference type="Gene3D" id="3.40.50.12780">
    <property type="entry name" value="N-terminal domain of ligase-like"/>
    <property type="match status" value="1"/>
</dbReference>
<dbReference type="SUPFAM" id="SSF56801">
    <property type="entry name" value="Acetyl-CoA synthetase-like"/>
    <property type="match status" value="1"/>
</dbReference>
<dbReference type="GO" id="GO:0005811">
    <property type="term" value="C:lipid droplet"/>
    <property type="evidence" value="ECO:0007669"/>
    <property type="project" value="TreeGrafter"/>
</dbReference>
<dbReference type="GO" id="GO:0004467">
    <property type="term" value="F:long-chain fatty acid-CoA ligase activity"/>
    <property type="evidence" value="ECO:0007669"/>
    <property type="project" value="TreeGrafter"/>
</dbReference>
<dbReference type="InterPro" id="IPR000873">
    <property type="entry name" value="AMP-dep_synth/lig_dom"/>
</dbReference>
<dbReference type="InterPro" id="IPR042099">
    <property type="entry name" value="ANL_N_sf"/>
</dbReference>
<dbReference type="PANTHER" id="PTHR43107">
    <property type="entry name" value="LONG-CHAIN FATTY ACID TRANSPORT PROTEIN"/>
    <property type="match status" value="1"/>
</dbReference>
<dbReference type="GO" id="GO:0009898">
    <property type="term" value="C:cytoplasmic side of plasma membrane"/>
    <property type="evidence" value="ECO:0007669"/>
    <property type="project" value="TreeGrafter"/>
</dbReference>
<dbReference type="GO" id="GO:0005777">
    <property type="term" value="C:peroxisome"/>
    <property type="evidence" value="ECO:0007669"/>
    <property type="project" value="TreeGrafter"/>
</dbReference>
<dbReference type="Proteomes" id="UP000664534">
    <property type="component" value="Unassembled WGS sequence"/>
</dbReference>
<comment type="caution">
    <text evidence="4">The sequence shown here is derived from an EMBL/GenBank/DDBJ whole genome shotgun (WGS) entry which is preliminary data.</text>
</comment>
<evidence type="ECO:0000313" key="4">
    <source>
        <dbReference type="EMBL" id="CAF9919551.1"/>
    </source>
</evidence>
<dbReference type="OrthoDB" id="288590at2759"/>
<evidence type="ECO:0000313" key="5">
    <source>
        <dbReference type="Proteomes" id="UP000664534"/>
    </source>
</evidence>
<proteinExistence type="inferred from homology"/>
<protein>
    <recommendedName>
        <fullName evidence="3">AMP-dependent synthetase/ligase domain-containing protein</fullName>
    </recommendedName>
</protein>
<reference evidence="4" key="1">
    <citation type="submission" date="2021-03" db="EMBL/GenBank/DDBJ databases">
        <authorList>
            <person name="Tagirdzhanova G."/>
        </authorList>
    </citation>
    <scope>NUCLEOTIDE SEQUENCE</scope>
</reference>
<feature type="domain" description="AMP-dependent synthetase/ligase" evidence="3">
    <location>
        <begin position="58"/>
        <end position="217"/>
    </location>
</feature>
<dbReference type="Pfam" id="PF00501">
    <property type="entry name" value="AMP-binding"/>
    <property type="match status" value="1"/>
</dbReference>
<evidence type="ECO:0000256" key="1">
    <source>
        <dbReference type="ARBA" id="ARBA00006432"/>
    </source>
</evidence>
<evidence type="ECO:0000256" key="2">
    <source>
        <dbReference type="ARBA" id="ARBA00022598"/>
    </source>
</evidence>
<dbReference type="GO" id="GO:0044539">
    <property type="term" value="P:long-chain fatty acid import into cell"/>
    <property type="evidence" value="ECO:0007669"/>
    <property type="project" value="TreeGrafter"/>
</dbReference>
<evidence type="ECO:0000259" key="3">
    <source>
        <dbReference type="Pfam" id="PF00501"/>
    </source>
</evidence>